<keyword evidence="6" id="KW-1185">Reference proteome</keyword>
<dbReference type="GO" id="GO:0016020">
    <property type="term" value="C:membrane"/>
    <property type="evidence" value="ECO:0007669"/>
    <property type="project" value="UniProtKB-SubCell"/>
</dbReference>
<evidence type="ECO:0000256" key="1">
    <source>
        <dbReference type="ARBA" id="ARBA00004370"/>
    </source>
</evidence>
<dbReference type="PANTHER" id="PTHR23360:SF68">
    <property type="entry name" value="G-PROTEIN COUPLED RECEPTORS FAMILY 1 PROFILE DOMAIN-CONTAINING PROTEIN"/>
    <property type="match status" value="1"/>
</dbReference>
<dbReference type="PANTHER" id="PTHR23360">
    <property type="entry name" value="G-PROTEIN COUPLED RECEPTORS FAMILY 1 PROFILE DOMAIN-CONTAINING PROTEIN-RELATED"/>
    <property type="match status" value="1"/>
</dbReference>
<dbReference type="SUPFAM" id="SSF81321">
    <property type="entry name" value="Family A G protein-coupled receptor-like"/>
    <property type="match status" value="1"/>
</dbReference>
<evidence type="ECO:0000256" key="5">
    <source>
        <dbReference type="SAM" id="Phobius"/>
    </source>
</evidence>
<keyword evidence="3 5" id="KW-1133">Transmembrane helix</keyword>
<protein>
    <submittedName>
        <fullName evidence="7">DUF4149 domain-containing protein</fullName>
    </submittedName>
</protein>
<keyword evidence="2 5" id="KW-0812">Transmembrane</keyword>
<dbReference type="WBParaSite" id="Hba_13169">
    <property type="protein sequence ID" value="Hba_13169"/>
    <property type="gene ID" value="Hba_13169"/>
</dbReference>
<dbReference type="InterPro" id="IPR019424">
    <property type="entry name" value="7TM_GPCR_Srsx"/>
</dbReference>
<evidence type="ECO:0000313" key="7">
    <source>
        <dbReference type="WBParaSite" id="Hba_13169"/>
    </source>
</evidence>
<evidence type="ECO:0000256" key="3">
    <source>
        <dbReference type="ARBA" id="ARBA00022989"/>
    </source>
</evidence>
<proteinExistence type="predicted"/>
<organism evidence="6 7">
    <name type="scientific">Heterorhabditis bacteriophora</name>
    <name type="common">Entomopathogenic nematode worm</name>
    <dbReference type="NCBI Taxonomy" id="37862"/>
    <lineage>
        <taxon>Eukaryota</taxon>
        <taxon>Metazoa</taxon>
        <taxon>Ecdysozoa</taxon>
        <taxon>Nematoda</taxon>
        <taxon>Chromadorea</taxon>
        <taxon>Rhabditida</taxon>
        <taxon>Rhabditina</taxon>
        <taxon>Rhabditomorpha</taxon>
        <taxon>Strongyloidea</taxon>
        <taxon>Heterorhabditidae</taxon>
        <taxon>Heterorhabditis</taxon>
    </lineage>
</organism>
<dbReference type="InterPro" id="IPR047130">
    <property type="entry name" value="7TM_GPCR_Srsx_nematod"/>
</dbReference>
<accession>A0A1I7X6R8</accession>
<name>A0A1I7X6R8_HETBA</name>
<dbReference type="GO" id="GO:0004930">
    <property type="term" value="F:G protein-coupled receptor activity"/>
    <property type="evidence" value="ECO:0007669"/>
    <property type="project" value="InterPro"/>
</dbReference>
<feature type="transmembrane region" description="Helical" evidence="5">
    <location>
        <begin position="12"/>
        <end position="34"/>
    </location>
</feature>
<evidence type="ECO:0000313" key="6">
    <source>
        <dbReference type="Proteomes" id="UP000095283"/>
    </source>
</evidence>
<dbReference type="Pfam" id="PF10320">
    <property type="entry name" value="7TM_GPCR_Srsx"/>
    <property type="match status" value="1"/>
</dbReference>
<dbReference type="Gene3D" id="1.20.1070.10">
    <property type="entry name" value="Rhodopsin 7-helix transmembrane proteins"/>
    <property type="match status" value="1"/>
</dbReference>
<sequence length="154" mass="17847">MPRTVSIWWNSYSITLSVITVGIYSITYVKLYCFSPFSYDTKQAEKHKTILSTQIIQVIMVFLSNVMSAATIMLMRNLHAPEQAVTDAETYAVIPGLLGYSCNFYVYFWRSREFREAFTKQLTCDCKKSKLDTTTYFTHSSRSVNTKQRFISAY</sequence>
<dbReference type="SMART" id="SM01381">
    <property type="entry name" value="7TM_GPCR_Srsx"/>
    <property type="match status" value="1"/>
</dbReference>
<comment type="subcellular location">
    <subcellularLocation>
        <location evidence="1">Membrane</location>
    </subcellularLocation>
</comment>
<dbReference type="Proteomes" id="UP000095283">
    <property type="component" value="Unplaced"/>
</dbReference>
<feature type="transmembrane region" description="Helical" evidence="5">
    <location>
        <begin position="90"/>
        <end position="108"/>
    </location>
</feature>
<dbReference type="AlphaFoldDB" id="A0A1I7X6R8"/>
<feature type="transmembrane region" description="Helical" evidence="5">
    <location>
        <begin position="55"/>
        <end position="78"/>
    </location>
</feature>
<evidence type="ECO:0000256" key="2">
    <source>
        <dbReference type="ARBA" id="ARBA00022692"/>
    </source>
</evidence>
<reference evidence="7" key="1">
    <citation type="submission" date="2016-11" db="UniProtKB">
        <authorList>
            <consortium name="WormBaseParasite"/>
        </authorList>
    </citation>
    <scope>IDENTIFICATION</scope>
</reference>
<keyword evidence="4 5" id="KW-0472">Membrane</keyword>
<evidence type="ECO:0000256" key="4">
    <source>
        <dbReference type="ARBA" id="ARBA00023136"/>
    </source>
</evidence>
<dbReference type="InterPro" id="IPR000276">
    <property type="entry name" value="GPCR_Rhodpsn"/>
</dbReference>